<gene>
    <name evidence="2" type="ORF">LEN_0523</name>
</gene>
<dbReference type="EMBL" id="AP014940">
    <property type="protein sequence ID" value="BAV96010.1"/>
    <property type="molecule type" value="Genomic_DNA"/>
</dbReference>
<dbReference type="AlphaFoldDB" id="A0AAU9AFG1"/>
<accession>A0AAU9AFG1</accession>
<feature type="signal peptide" evidence="1">
    <location>
        <begin position="1"/>
        <end position="23"/>
    </location>
</feature>
<reference evidence="2 3" key="1">
    <citation type="journal article" date="2017" name="DNA Res.">
        <title>Complete genome sequence and expression profile of the commercial lytic enzyme producer Lysobacter enzymogenes M497-1.</title>
        <authorList>
            <person name="Takami H."/>
            <person name="Toyoda A."/>
            <person name="Uchiyama I."/>
            <person name="Itoh T."/>
            <person name="Takaki Y."/>
            <person name="Arai W."/>
            <person name="Nishi S."/>
            <person name="Kawai M."/>
            <person name="Shinya K."/>
            <person name="Ikeda H."/>
        </authorList>
    </citation>
    <scope>NUCLEOTIDE SEQUENCE [LARGE SCALE GENOMIC DNA]</scope>
    <source>
        <strain evidence="2 3">M497-1</strain>
    </source>
</reference>
<organism evidence="2 3">
    <name type="scientific">Lysobacter enzymogenes</name>
    <dbReference type="NCBI Taxonomy" id="69"/>
    <lineage>
        <taxon>Bacteria</taxon>
        <taxon>Pseudomonadati</taxon>
        <taxon>Pseudomonadota</taxon>
        <taxon>Gammaproteobacteria</taxon>
        <taxon>Lysobacterales</taxon>
        <taxon>Lysobacteraceae</taxon>
        <taxon>Lysobacter</taxon>
    </lineage>
</organism>
<dbReference type="Proteomes" id="UP000218824">
    <property type="component" value="Chromosome"/>
</dbReference>
<evidence type="ECO:0000313" key="3">
    <source>
        <dbReference type="Proteomes" id="UP000218824"/>
    </source>
</evidence>
<dbReference type="KEGG" id="lem:LEN_0523"/>
<name>A0AAU9AFG1_LYSEN</name>
<evidence type="ECO:0000313" key="2">
    <source>
        <dbReference type="EMBL" id="BAV96010.1"/>
    </source>
</evidence>
<keyword evidence="1" id="KW-0732">Signal</keyword>
<feature type="chain" id="PRO_5043515785" description="DUF2059 domain-containing protein" evidence="1">
    <location>
        <begin position="24"/>
        <end position="232"/>
    </location>
</feature>
<proteinExistence type="predicted"/>
<evidence type="ECO:0008006" key="4">
    <source>
        <dbReference type="Google" id="ProtNLM"/>
    </source>
</evidence>
<dbReference type="RefSeq" id="WP_096376530.1">
    <property type="nucleotide sequence ID" value="NZ_AP014940.1"/>
</dbReference>
<dbReference type="GeneID" id="83062429"/>
<evidence type="ECO:0000256" key="1">
    <source>
        <dbReference type="SAM" id="SignalP"/>
    </source>
</evidence>
<protein>
    <recommendedName>
        <fullName evidence="4">DUF2059 domain-containing protein</fullName>
    </recommendedName>
</protein>
<sequence>MNKTHRIALALALAAGFASPAWAANPMDKVGIEHNAYLGCLMADEGKMPTLKRLVDRCGYRPEGSVDDFIRTYEPFMPKDTTSTYRERLAPYRAQFTAAEYAFVDRIDAALSPQAQSPEEIDKALAELETQALAQLGDKSTGARAILGSLSTARHSLEYWTPYYSAREPGNAAARWPKWLKVVVRVVASVVADAATAALVGSFPATAPAAGPAAGVASGAVSGALQDWQNAE</sequence>